<proteinExistence type="predicted"/>
<reference evidence="1 2" key="1">
    <citation type="submission" date="2015-09" db="EMBL/GenBank/DDBJ databases">
        <title>Genome announcement of multiple Pseudomonas syringae strains.</title>
        <authorList>
            <person name="Thakur S."/>
            <person name="Wang P.W."/>
            <person name="Gong Y."/>
            <person name="Weir B.S."/>
            <person name="Guttman D.S."/>
        </authorList>
    </citation>
    <scope>NUCLEOTIDE SEQUENCE [LARGE SCALE GENOMIC DNA]</scope>
    <source>
        <strain evidence="1 2">ICMP9151</strain>
    </source>
</reference>
<dbReference type="Proteomes" id="UP000050523">
    <property type="component" value="Unassembled WGS sequence"/>
</dbReference>
<protein>
    <submittedName>
        <fullName evidence="1">Uncharacterized protein</fullName>
    </submittedName>
</protein>
<gene>
    <name evidence="1" type="ORF">ALO43_200387</name>
</gene>
<dbReference type="AlphaFoldDB" id="A0AA40P0Q9"/>
<evidence type="ECO:0000313" key="1">
    <source>
        <dbReference type="EMBL" id="KPY93468.1"/>
    </source>
</evidence>
<dbReference type="Gene3D" id="3.90.1200.10">
    <property type="match status" value="1"/>
</dbReference>
<sequence length="40" mass="4955">MVQHAVSQLDFDFYKYGTWKHMRARSIINDPQWETWLRQA</sequence>
<evidence type="ECO:0000313" key="2">
    <source>
        <dbReference type="Proteomes" id="UP000050523"/>
    </source>
</evidence>
<name>A0AA40P0Q9_9PSED</name>
<organism evidence="1 2">
    <name type="scientific">Pseudomonas tremae</name>
    <dbReference type="NCBI Taxonomy" id="200454"/>
    <lineage>
        <taxon>Bacteria</taxon>
        <taxon>Pseudomonadati</taxon>
        <taxon>Pseudomonadota</taxon>
        <taxon>Gammaproteobacteria</taxon>
        <taxon>Pseudomonadales</taxon>
        <taxon>Pseudomonadaceae</taxon>
        <taxon>Pseudomonas</taxon>
    </lineage>
</organism>
<accession>A0AA40P0Q9</accession>
<comment type="caution">
    <text evidence="1">The sequence shown here is derived from an EMBL/GenBank/DDBJ whole genome shotgun (WGS) entry which is preliminary data.</text>
</comment>
<dbReference type="EMBL" id="LJRO01000416">
    <property type="protein sequence ID" value="KPY93468.1"/>
    <property type="molecule type" value="Genomic_DNA"/>
</dbReference>